<gene>
    <name evidence="2" type="ORF">OB2597_12848</name>
</gene>
<organism evidence="2 3">
    <name type="scientific">Pseudooceanicola batsensis (strain ATCC BAA-863 / DSM 15984 / KCTC 12145 / HTCC2597)</name>
    <name type="common">Oceanicola batsensis</name>
    <dbReference type="NCBI Taxonomy" id="252305"/>
    <lineage>
        <taxon>Bacteria</taxon>
        <taxon>Pseudomonadati</taxon>
        <taxon>Pseudomonadota</taxon>
        <taxon>Alphaproteobacteria</taxon>
        <taxon>Rhodobacterales</taxon>
        <taxon>Paracoccaceae</taxon>
        <taxon>Pseudooceanicola</taxon>
    </lineage>
</organism>
<keyword evidence="3" id="KW-1185">Reference proteome</keyword>
<sequence length="69" mass="7808">MERQPVSSSSIASIGYEEVTQTLEVEFVDNSLYQYLNVPPNIYDELMAAPSQGAFLNANVKNQYAYERL</sequence>
<evidence type="ECO:0000259" key="1">
    <source>
        <dbReference type="Pfam" id="PF13619"/>
    </source>
</evidence>
<proteinExistence type="predicted"/>
<evidence type="ECO:0000313" key="3">
    <source>
        <dbReference type="Proteomes" id="UP000004318"/>
    </source>
</evidence>
<comment type="caution">
    <text evidence="2">The sequence shown here is derived from an EMBL/GenBank/DDBJ whole genome shotgun (WGS) entry which is preliminary data.</text>
</comment>
<protein>
    <recommendedName>
        <fullName evidence="1">KTSC domain-containing protein</fullName>
    </recommendedName>
</protein>
<dbReference type="Pfam" id="PF13619">
    <property type="entry name" value="KTSC"/>
    <property type="match status" value="1"/>
</dbReference>
<name>A3TXZ8_PSEBH</name>
<dbReference type="STRING" id="252305.OB2597_12848"/>
<dbReference type="Proteomes" id="UP000004318">
    <property type="component" value="Unassembled WGS sequence"/>
</dbReference>
<dbReference type="OrthoDB" id="8450910at2"/>
<dbReference type="HOGENOM" id="CLU_174765_0_1_5"/>
<reference evidence="2 3" key="1">
    <citation type="journal article" date="2010" name="J. Bacteriol.">
        <title>Genome sequences of Oceanicola granulosus HTCC2516(T) and Oceanicola batsensis HTCC2597(TDelta).</title>
        <authorList>
            <person name="Thrash J.C."/>
            <person name="Cho J.C."/>
            <person name="Vergin K.L."/>
            <person name="Giovannoni S.J."/>
        </authorList>
    </citation>
    <scope>NUCLEOTIDE SEQUENCE [LARGE SCALE GENOMIC DNA]</scope>
    <source>
        <strain evidence="3">ATCC BAA-863 / DSM 15984 / KCTC 12145 / HTCC2597</strain>
    </source>
</reference>
<feature type="domain" description="KTSC" evidence="1">
    <location>
        <begin position="7"/>
        <end position="64"/>
    </location>
</feature>
<dbReference type="InterPro" id="IPR025309">
    <property type="entry name" value="KTSC_dom"/>
</dbReference>
<dbReference type="EMBL" id="AAMO01000005">
    <property type="protein sequence ID" value="EAQ03032.1"/>
    <property type="molecule type" value="Genomic_DNA"/>
</dbReference>
<dbReference type="eggNOG" id="COG0433">
    <property type="taxonomic scope" value="Bacteria"/>
</dbReference>
<dbReference type="AlphaFoldDB" id="A3TXZ8"/>
<evidence type="ECO:0000313" key="2">
    <source>
        <dbReference type="EMBL" id="EAQ03032.1"/>
    </source>
</evidence>
<accession>A3TXZ8</accession>